<proteinExistence type="predicted"/>
<dbReference type="Proteomes" id="UP000499080">
    <property type="component" value="Unassembled WGS sequence"/>
</dbReference>
<dbReference type="AlphaFoldDB" id="A0A4Y2F9U8"/>
<evidence type="ECO:0000313" key="1">
    <source>
        <dbReference type="EMBL" id="GBM37777.1"/>
    </source>
</evidence>
<accession>A0A4Y2F9U8</accession>
<organism evidence="1 2">
    <name type="scientific">Araneus ventricosus</name>
    <name type="common">Orbweaver spider</name>
    <name type="synonym">Epeira ventricosa</name>
    <dbReference type="NCBI Taxonomy" id="182803"/>
    <lineage>
        <taxon>Eukaryota</taxon>
        <taxon>Metazoa</taxon>
        <taxon>Ecdysozoa</taxon>
        <taxon>Arthropoda</taxon>
        <taxon>Chelicerata</taxon>
        <taxon>Arachnida</taxon>
        <taxon>Araneae</taxon>
        <taxon>Araneomorphae</taxon>
        <taxon>Entelegynae</taxon>
        <taxon>Araneoidea</taxon>
        <taxon>Araneidae</taxon>
        <taxon>Araneus</taxon>
    </lineage>
</organism>
<reference evidence="1 2" key="1">
    <citation type="journal article" date="2019" name="Sci. Rep.">
        <title>Orb-weaving spider Araneus ventricosus genome elucidates the spidroin gene catalogue.</title>
        <authorList>
            <person name="Kono N."/>
            <person name="Nakamura H."/>
            <person name="Ohtoshi R."/>
            <person name="Moran D.A.P."/>
            <person name="Shinohara A."/>
            <person name="Yoshida Y."/>
            <person name="Fujiwara M."/>
            <person name="Mori M."/>
            <person name="Tomita M."/>
            <person name="Arakawa K."/>
        </authorList>
    </citation>
    <scope>NUCLEOTIDE SEQUENCE [LARGE SCALE GENOMIC DNA]</scope>
</reference>
<dbReference type="EMBL" id="BGPR01000850">
    <property type="protein sequence ID" value="GBM37777.1"/>
    <property type="molecule type" value="Genomic_DNA"/>
</dbReference>
<name>A0A4Y2F9U8_ARAVE</name>
<keyword evidence="2" id="KW-1185">Reference proteome</keyword>
<gene>
    <name evidence="1" type="ORF">AVEN_25889_1</name>
</gene>
<protein>
    <submittedName>
        <fullName evidence="1">Uncharacterized protein</fullName>
    </submittedName>
</protein>
<comment type="caution">
    <text evidence="1">The sequence shown here is derived from an EMBL/GenBank/DDBJ whole genome shotgun (WGS) entry which is preliminary data.</text>
</comment>
<evidence type="ECO:0000313" key="2">
    <source>
        <dbReference type="Proteomes" id="UP000499080"/>
    </source>
</evidence>
<sequence length="129" mass="15424">MKAPDLYPSTRVSLSLRRCLRRRVKRSNRNMPRRVLKLMVRRFLVYSELNAGQPSNSLFFAFHAPITPMFHRRKWAVGNNFTPRNYSRWKIYEHGHVQSLYRKPLFKTFVVYRDGLDDFRVAGYLMPGT</sequence>